<dbReference type="EMBL" id="AZHD01000001">
    <property type="protein sequence ID" value="OAA68054.1"/>
    <property type="molecule type" value="Genomic_DNA"/>
</dbReference>
<dbReference type="Proteomes" id="UP000076874">
    <property type="component" value="Unassembled WGS sequence"/>
</dbReference>
<protein>
    <submittedName>
        <fullName evidence="3">Nucleotide-binding, alpha-beta plait</fullName>
    </submittedName>
</protein>
<evidence type="ECO:0000256" key="1">
    <source>
        <dbReference type="PROSITE-ProRule" id="PRU00176"/>
    </source>
</evidence>
<feature type="domain" description="RRM" evidence="2">
    <location>
        <begin position="205"/>
        <end position="287"/>
    </location>
</feature>
<dbReference type="SUPFAM" id="SSF54928">
    <property type="entry name" value="RNA-binding domain, RBD"/>
    <property type="match status" value="1"/>
</dbReference>
<comment type="caution">
    <text evidence="3">The sequence shown here is derived from an EMBL/GenBank/DDBJ whole genome shotgun (WGS) entry which is preliminary data.</text>
</comment>
<evidence type="ECO:0000313" key="3">
    <source>
        <dbReference type="EMBL" id="OAA68054.1"/>
    </source>
</evidence>
<gene>
    <name evidence="3" type="ORF">SPI_00249</name>
</gene>
<dbReference type="PROSITE" id="PS50102">
    <property type="entry name" value="RRM"/>
    <property type="match status" value="1"/>
</dbReference>
<dbReference type="SMART" id="SM00360">
    <property type="entry name" value="RRM"/>
    <property type="match status" value="2"/>
</dbReference>
<dbReference type="InterPro" id="IPR000504">
    <property type="entry name" value="RRM_dom"/>
</dbReference>
<accession>A0A167ZZ04</accession>
<dbReference type="InterPro" id="IPR035979">
    <property type="entry name" value="RBD_domain_sf"/>
</dbReference>
<keyword evidence="1" id="KW-0694">RNA-binding</keyword>
<sequence length="401" mass="43045">MDPHDNDIVLRAVVPGNNTGIYYVLVSNLAMGTTPEDLRFLSKQVCSVERCFVYPNGSEGWVRVRGHAHFMNLFNHLNGRPLKDSMIVASSVNETNAISVYDRRKCIPKSDHSQILPPAGPNTMYAPNNWAAGYAGFAGQDNAPAVPMANCYYGNDGQVYTDPAAAAYYAGGFASGAGVAPGGSGYPQQYFNTGETSAAAASANLKIVVKNLSRFAGRNDIQKHLLDTIGGRKKLQEDIRLPRTPKGKNRQHALLLFKNREDAVQAISKLDKTEFMGLTLEAHFTTEAVFPHPPLSGDETEEMEMPGAAAAAFGTATQAPAIASQESQASQAPVVVDGSSSGNIDKGKTVQKYTSPLVVDGSMGYAERSKARQYKAPLVVDGSMGYAERSKAKRNESSSKK</sequence>
<name>A0A167ZZ04_9HYPO</name>
<dbReference type="STRING" id="1081102.A0A167ZZ04"/>
<evidence type="ECO:0000313" key="4">
    <source>
        <dbReference type="Proteomes" id="UP000076874"/>
    </source>
</evidence>
<dbReference type="CDD" id="cd00590">
    <property type="entry name" value="RRM_SF"/>
    <property type="match status" value="1"/>
</dbReference>
<dbReference type="OrthoDB" id="610462at2759"/>
<organism evidence="3 4">
    <name type="scientific">Niveomyces insectorum RCEF 264</name>
    <dbReference type="NCBI Taxonomy" id="1081102"/>
    <lineage>
        <taxon>Eukaryota</taxon>
        <taxon>Fungi</taxon>
        <taxon>Dikarya</taxon>
        <taxon>Ascomycota</taxon>
        <taxon>Pezizomycotina</taxon>
        <taxon>Sordariomycetes</taxon>
        <taxon>Hypocreomycetidae</taxon>
        <taxon>Hypocreales</taxon>
        <taxon>Cordycipitaceae</taxon>
        <taxon>Niveomyces</taxon>
    </lineage>
</organism>
<dbReference type="Pfam" id="PF00076">
    <property type="entry name" value="RRM_1"/>
    <property type="match status" value="1"/>
</dbReference>
<proteinExistence type="predicted"/>
<dbReference type="Gene3D" id="3.30.70.330">
    <property type="match status" value="1"/>
</dbReference>
<reference evidence="3 4" key="1">
    <citation type="journal article" date="2016" name="Genome Biol. Evol.">
        <title>Divergent and convergent evolution of fungal pathogenicity.</title>
        <authorList>
            <person name="Shang Y."/>
            <person name="Xiao G."/>
            <person name="Zheng P."/>
            <person name="Cen K."/>
            <person name="Zhan S."/>
            <person name="Wang C."/>
        </authorList>
    </citation>
    <scope>NUCLEOTIDE SEQUENCE [LARGE SCALE GENOMIC DNA]</scope>
    <source>
        <strain evidence="3 4">RCEF 264</strain>
    </source>
</reference>
<evidence type="ECO:0000259" key="2">
    <source>
        <dbReference type="PROSITE" id="PS50102"/>
    </source>
</evidence>
<dbReference type="AlphaFoldDB" id="A0A167ZZ04"/>
<keyword evidence="4" id="KW-1185">Reference proteome</keyword>
<dbReference type="InterPro" id="IPR012677">
    <property type="entry name" value="Nucleotide-bd_a/b_plait_sf"/>
</dbReference>
<dbReference type="GO" id="GO:0003723">
    <property type="term" value="F:RNA binding"/>
    <property type="evidence" value="ECO:0007669"/>
    <property type="project" value="UniProtKB-UniRule"/>
</dbReference>